<dbReference type="GO" id="GO:0005886">
    <property type="term" value="C:plasma membrane"/>
    <property type="evidence" value="ECO:0007669"/>
    <property type="project" value="UniProtKB-SubCell"/>
</dbReference>
<evidence type="ECO:0000259" key="19">
    <source>
        <dbReference type="PROSITE" id="PS51408"/>
    </source>
</evidence>
<dbReference type="GO" id="GO:0006826">
    <property type="term" value="P:iron ion transport"/>
    <property type="evidence" value="ECO:0007669"/>
    <property type="project" value="UniProtKB-KW"/>
</dbReference>
<keyword evidence="4" id="KW-0410">Iron transport</keyword>
<keyword evidence="5" id="KW-0336">GPI-anchor</keyword>
<evidence type="ECO:0000256" key="3">
    <source>
        <dbReference type="ARBA" id="ARBA00022475"/>
    </source>
</evidence>
<reference evidence="20" key="2">
    <citation type="submission" date="2025-08" db="UniProtKB">
        <authorList>
            <consortium name="Ensembl"/>
        </authorList>
    </citation>
    <scope>IDENTIFICATION</scope>
</reference>
<evidence type="ECO:0000256" key="10">
    <source>
        <dbReference type="ARBA" id="ARBA00023004"/>
    </source>
</evidence>
<evidence type="ECO:0000256" key="11">
    <source>
        <dbReference type="ARBA" id="ARBA00023065"/>
    </source>
</evidence>
<keyword evidence="14" id="KW-0325">Glycoprotein</keyword>
<feature type="region of interest" description="Disordered" evidence="18">
    <location>
        <begin position="101"/>
        <end position="143"/>
    </location>
</feature>
<evidence type="ECO:0000256" key="1">
    <source>
        <dbReference type="ARBA" id="ARBA00004609"/>
    </source>
</evidence>
<keyword evidence="10" id="KW-0408">Iron</keyword>
<keyword evidence="9" id="KW-0862">Zinc</keyword>
<keyword evidence="12" id="KW-0472">Membrane</keyword>
<dbReference type="FunFam" id="3.40.190.10:FF:000108">
    <property type="entry name" value="melanotransferrin"/>
    <property type="match status" value="1"/>
</dbReference>
<dbReference type="GO" id="GO:0046872">
    <property type="term" value="F:metal ion binding"/>
    <property type="evidence" value="ECO:0007669"/>
    <property type="project" value="UniProtKB-KW"/>
</dbReference>
<evidence type="ECO:0000313" key="20">
    <source>
        <dbReference type="Ensembl" id="ENSCAFP00040041841.1"/>
    </source>
</evidence>
<keyword evidence="2" id="KW-0813">Transport</keyword>
<protein>
    <recommendedName>
        <fullName evidence="17">Melanotransferrin</fullName>
    </recommendedName>
</protein>
<evidence type="ECO:0000256" key="12">
    <source>
        <dbReference type="ARBA" id="ARBA00023136"/>
    </source>
</evidence>
<keyword evidence="15" id="KW-0449">Lipoprotein</keyword>
<keyword evidence="11" id="KW-0406">Ion transport</keyword>
<evidence type="ECO:0000256" key="18">
    <source>
        <dbReference type="SAM" id="MobiDB-lite"/>
    </source>
</evidence>
<dbReference type="InterPro" id="IPR001156">
    <property type="entry name" value="Transferrin-like_dom"/>
</dbReference>
<dbReference type="PROSITE" id="PS00207">
    <property type="entry name" value="TRANSFERRIN_LIKE_3"/>
    <property type="match status" value="2"/>
</dbReference>
<evidence type="ECO:0000256" key="14">
    <source>
        <dbReference type="ARBA" id="ARBA00023180"/>
    </source>
</evidence>
<dbReference type="SMART" id="SM00094">
    <property type="entry name" value="TR_FER"/>
    <property type="match status" value="2"/>
</dbReference>
<evidence type="ECO:0000256" key="2">
    <source>
        <dbReference type="ARBA" id="ARBA00022448"/>
    </source>
</evidence>
<evidence type="ECO:0000256" key="6">
    <source>
        <dbReference type="ARBA" id="ARBA00022723"/>
    </source>
</evidence>
<evidence type="ECO:0000256" key="5">
    <source>
        <dbReference type="ARBA" id="ARBA00022622"/>
    </source>
</evidence>
<keyword evidence="13" id="KW-1015">Disulfide bond</keyword>
<dbReference type="CDD" id="cd13529">
    <property type="entry name" value="PBP2_transferrin"/>
    <property type="match status" value="1"/>
</dbReference>
<dbReference type="Proteomes" id="UP000694542">
    <property type="component" value="Chromosome 33"/>
</dbReference>
<dbReference type="Gene3D" id="3.40.190.10">
    <property type="entry name" value="Periplasmic binding protein-like II"/>
    <property type="match status" value="3"/>
</dbReference>
<dbReference type="InterPro" id="IPR018195">
    <property type="entry name" value="Transferrin_Fe_BS"/>
</dbReference>
<dbReference type="PRINTS" id="PR00422">
    <property type="entry name" value="TRANSFERRIN"/>
</dbReference>
<accession>A0A8C0Z744</accession>
<organism evidence="20 21">
    <name type="scientific">Canis lupus familiaris</name>
    <name type="common">Dog</name>
    <name type="synonym">Canis familiaris</name>
    <dbReference type="NCBI Taxonomy" id="9615"/>
    <lineage>
        <taxon>Eukaryota</taxon>
        <taxon>Metazoa</taxon>
        <taxon>Chordata</taxon>
        <taxon>Craniata</taxon>
        <taxon>Vertebrata</taxon>
        <taxon>Euteleostomi</taxon>
        <taxon>Mammalia</taxon>
        <taxon>Eutheria</taxon>
        <taxon>Laurasiatheria</taxon>
        <taxon>Carnivora</taxon>
        <taxon>Caniformia</taxon>
        <taxon>Canidae</taxon>
        <taxon>Canis</taxon>
    </lineage>
</organism>
<keyword evidence="8" id="KW-0677">Repeat</keyword>
<comment type="function">
    <text evidence="16">Involved in iron cellular uptake. Seems to be internalized and then recycled back to the cell membrane. Binds a single atom of iron per subunit. Could also bind zinc.</text>
</comment>
<evidence type="ECO:0000256" key="15">
    <source>
        <dbReference type="ARBA" id="ARBA00023288"/>
    </source>
</evidence>
<keyword evidence="7" id="KW-0732">Signal</keyword>
<dbReference type="SUPFAM" id="SSF53850">
    <property type="entry name" value="Periplasmic binding protein-like II"/>
    <property type="match status" value="2"/>
</dbReference>
<dbReference type="GO" id="GO:0005576">
    <property type="term" value="C:extracellular region"/>
    <property type="evidence" value="ECO:0007669"/>
    <property type="project" value="InterPro"/>
</dbReference>
<dbReference type="Ensembl" id="ENSCAFT00040047926.1">
    <property type="protein sequence ID" value="ENSCAFP00040041841.1"/>
    <property type="gene ID" value="ENSCAFG00040025665.1"/>
</dbReference>
<dbReference type="AlphaFoldDB" id="A0A8C0Z744"/>
<evidence type="ECO:0000256" key="13">
    <source>
        <dbReference type="ARBA" id="ARBA00023157"/>
    </source>
</evidence>
<sequence length="674" mass="73827">MQTQLQVPVTGRERGERASRGDVHRVRPGAWGLAMSHVGRTHALSREPGSVHTRVYIHAHMRAHTHARTHACLPSRLLPGRPHASPVPPSRGRHLLLRRGRGQEELQRDHQQPEGGEVLPHGPQQDSGLERARGLPGGERPPVRDGLRCAQGCLAEGAGDVAFVKHSTVLENTDGRTLPSWGRALRSQDFALLCRDGSRADVTEWRRCHLARVPAHAVVVRADTDGGLVFRLLNEGQRLFSQEGSSFQMFSSEAYGQKNLLFKDSTSELVPIATQTYEAWLGREYLHAVKGLLCDPNRLPHYLRWCVLSTPEIQKCGDMAVAFSRQRLKPEIQCVSAESPQHCMERIQAGQIDAVTLRGEDTYLAGQKHGLVPAAGERYAPDDTSSSYFAVAVVKRNSSDAFSLDELRGRRSCHPGLGSPTGWDIPVGALLRRGFLRPRDCDVLTAVSQFFSASCVPVNNPKNYPASLCALCVGDERGRNKCVGSSQERYYGHRGAFRCLAESAGDVAFVKHTTVFDNTNGHNSEPWAAGLRSEDYELLCPNGARAEVSQFAACNLAQIPPHAVMVRPDTNIYAVYGLLDKAQDLFGDDDNKNGFRMYDSSNYHGQDLLFKDATTRMVPVGEKATYRDWLGPDYVAALEGMLSQQCSGAAAPGLSSPLLPLLLGLPAGLLHPGL</sequence>
<dbReference type="GO" id="GO:0098552">
    <property type="term" value="C:side of membrane"/>
    <property type="evidence" value="ECO:0007669"/>
    <property type="project" value="UniProtKB-KW"/>
</dbReference>
<comment type="subcellular location">
    <subcellularLocation>
        <location evidence="1">Cell membrane</location>
        <topology evidence="1">Lipid-anchor</topology>
        <topology evidence="1">GPI-anchor</topology>
    </subcellularLocation>
</comment>
<evidence type="ECO:0000256" key="9">
    <source>
        <dbReference type="ARBA" id="ARBA00022833"/>
    </source>
</evidence>
<keyword evidence="3" id="KW-1003">Cell membrane</keyword>
<name>A0A8C0Z744_CANLF</name>
<dbReference type="PROSITE" id="PS00205">
    <property type="entry name" value="TRANSFERRIN_LIKE_1"/>
    <property type="match status" value="1"/>
</dbReference>
<keyword evidence="6" id="KW-0479">Metal-binding</keyword>
<feature type="domain" description="Transferrin-like" evidence="19">
    <location>
        <begin position="303"/>
        <end position="643"/>
    </location>
</feature>
<evidence type="ECO:0000256" key="17">
    <source>
        <dbReference type="ARBA" id="ARBA00072985"/>
    </source>
</evidence>
<feature type="domain" description="Transferrin-like" evidence="19">
    <location>
        <begin position="1"/>
        <end position="294"/>
    </location>
</feature>
<dbReference type="Pfam" id="PF00405">
    <property type="entry name" value="Transferrin"/>
    <property type="match status" value="2"/>
</dbReference>
<evidence type="ECO:0000256" key="7">
    <source>
        <dbReference type="ARBA" id="ARBA00022729"/>
    </source>
</evidence>
<dbReference type="PROSITE" id="PS51408">
    <property type="entry name" value="TRANSFERRIN_LIKE_4"/>
    <property type="match status" value="2"/>
</dbReference>
<evidence type="ECO:0000313" key="21">
    <source>
        <dbReference type="Proteomes" id="UP000694542"/>
    </source>
</evidence>
<evidence type="ECO:0000256" key="16">
    <source>
        <dbReference type="ARBA" id="ARBA00054140"/>
    </source>
</evidence>
<evidence type="ECO:0000256" key="8">
    <source>
        <dbReference type="ARBA" id="ARBA00022737"/>
    </source>
</evidence>
<feature type="compositionally biased region" description="Basic and acidic residues" evidence="18">
    <location>
        <begin position="101"/>
        <end position="112"/>
    </location>
</feature>
<dbReference type="PANTHER" id="PTHR11485">
    <property type="entry name" value="TRANSFERRIN"/>
    <property type="match status" value="1"/>
</dbReference>
<feature type="compositionally biased region" description="Basic and acidic residues" evidence="18">
    <location>
        <begin position="11"/>
        <end position="23"/>
    </location>
</feature>
<reference evidence="20" key="1">
    <citation type="submission" date="2018-10" db="EMBL/GenBank/DDBJ databases">
        <title>De novo assembly of a Great Dane genome.</title>
        <authorList>
            <person name="Kidd J.M."/>
            <person name="Pendleton A.L."/>
            <person name="Shen F."/>
            <person name="Emery S."/>
        </authorList>
    </citation>
    <scope>NUCLEOTIDE SEQUENCE [LARGE SCALE GENOMIC DNA]</scope>
    <source>
        <strain evidence="20">Great Dane</strain>
    </source>
</reference>
<dbReference type="PANTHER" id="PTHR11485:SF21">
    <property type="entry name" value="MELANOTRANSFERRIN"/>
    <property type="match status" value="1"/>
</dbReference>
<evidence type="ECO:0000256" key="4">
    <source>
        <dbReference type="ARBA" id="ARBA00022496"/>
    </source>
</evidence>
<proteinExistence type="predicted"/>
<feature type="region of interest" description="Disordered" evidence="18">
    <location>
        <begin position="1"/>
        <end position="23"/>
    </location>
</feature>